<organism evidence="3 4">
    <name type="scientific">Stappia sediminis</name>
    <dbReference type="NCBI Taxonomy" id="2692190"/>
    <lineage>
        <taxon>Bacteria</taxon>
        <taxon>Pseudomonadati</taxon>
        <taxon>Pseudomonadota</taxon>
        <taxon>Alphaproteobacteria</taxon>
        <taxon>Hyphomicrobiales</taxon>
        <taxon>Stappiaceae</taxon>
        <taxon>Stappia</taxon>
    </lineage>
</organism>
<dbReference type="AlphaFoldDB" id="A0A7X3LTS5"/>
<keyword evidence="4" id="KW-1185">Reference proteome</keyword>
<feature type="signal peptide" evidence="1">
    <location>
        <begin position="1"/>
        <end position="25"/>
    </location>
</feature>
<evidence type="ECO:0000313" key="4">
    <source>
        <dbReference type="Proteomes" id="UP000433101"/>
    </source>
</evidence>
<name>A0A7X3LTS5_9HYPH</name>
<keyword evidence="1" id="KW-0732">Signal</keyword>
<dbReference type="InterPro" id="IPR037401">
    <property type="entry name" value="SnoaL-like"/>
</dbReference>
<dbReference type="CDD" id="cd00531">
    <property type="entry name" value="NTF2_like"/>
    <property type="match status" value="1"/>
</dbReference>
<evidence type="ECO:0000313" key="3">
    <source>
        <dbReference type="EMBL" id="MXN64959.1"/>
    </source>
</evidence>
<dbReference type="RefSeq" id="WP_160775192.1">
    <property type="nucleotide sequence ID" value="NZ_WUMV01000003.1"/>
</dbReference>
<comment type="caution">
    <text evidence="3">The sequence shown here is derived from an EMBL/GenBank/DDBJ whole genome shotgun (WGS) entry which is preliminary data.</text>
</comment>
<gene>
    <name evidence="3" type="ORF">GR183_08575</name>
</gene>
<reference evidence="3 4" key="1">
    <citation type="submission" date="2019-12" db="EMBL/GenBank/DDBJ databases">
        <authorList>
            <person name="Li M."/>
        </authorList>
    </citation>
    <scope>NUCLEOTIDE SEQUENCE [LARGE SCALE GENOMIC DNA]</scope>
    <source>
        <strain evidence="3 4">GBMRC 2046</strain>
    </source>
</reference>
<feature type="domain" description="SnoaL-like" evidence="2">
    <location>
        <begin position="46"/>
        <end position="156"/>
    </location>
</feature>
<dbReference type="Proteomes" id="UP000433101">
    <property type="component" value="Unassembled WGS sequence"/>
</dbReference>
<feature type="chain" id="PRO_5031429867" evidence="1">
    <location>
        <begin position="26"/>
        <end position="164"/>
    </location>
</feature>
<accession>A0A7X3LTS5</accession>
<dbReference type="SUPFAM" id="SSF54427">
    <property type="entry name" value="NTF2-like"/>
    <property type="match status" value="1"/>
</dbReference>
<dbReference type="Gene3D" id="3.10.450.50">
    <property type="match status" value="1"/>
</dbReference>
<dbReference type="EMBL" id="WUMV01000003">
    <property type="protein sequence ID" value="MXN64959.1"/>
    <property type="molecule type" value="Genomic_DNA"/>
</dbReference>
<dbReference type="Pfam" id="PF13474">
    <property type="entry name" value="SnoaL_3"/>
    <property type="match status" value="1"/>
</dbReference>
<evidence type="ECO:0000259" key="2">
    <source>
        <dbReference type="Pfam" id="PF13474"/>
    </source>
</evidence>
<proteinExistence type="predicted"/>
<evidence type="ECO:0000256" key="1">
    <source>
        <dbReference type="SAM" id="SignalP"/>
    </source>
</evidence>
<sequence>MFSFPRMVNLLAMCVCLAYVQPASAQTQTLSEELAKEIVAIADSRTAFVSDYVAGSVDGIIAAYDDDATFAGTLQPFWLEGRDAIADLWQRYFAAWPQRNLIFRQPTVRFYGDASVETGYMEMYMSRPDAGTVATYIRYSITRIKTDEGWKIVNMHVTKLPGTK</sequence>
<dbReference type="InterPro" id="IPR032710">
    <property type="entry name" value="NTF2-like_dom_sf"/>
</dbReference>
<protein>
    <submittedName>
        <fullName evidence="3">DUF4440 domain-containing protein</fullName>
    </submittedName>
</protein>